<organism evidence="1 2">
    <name type="scientific">Methylorubrum aminovorans</name>
    <dbReference type="NCBI Taxonomy" id="269069"/>
    <lineage>
        <taxon>Bacteria</taxon>
        <taxon>Pseudomonadati</taxon>
        <taxon>Pseudomonadota</taxon>
        <taxon>Alphaproteobacteria</taxon>
        <taxon>Hyphomicrobiales</taxon>
        <taxon>Methylobacteriaceae</taxon>
        <taxon>Methylorubrum</taxon>
    </lineage>
</organism>
<gene>
    <name evidence="1" type="ORF">LNAOJCKE_0395</name>
</gene>
<dbReference type="Proteomes" id="UP001055039">
    <property type="component" value="Unassembled WGS sequence"/>
</dbReference>
<evidence type="ECO:0008006" key="3">
    <source>
        <dbReference type="Google" id="ProtNLM"/>
    </source>
</evidence>
<keyword evidence="2" id="KW-1185">Reference proteome</keyword>
<dbReference type="EMBL" id="BPRC01000001">
    <property type="protein sequence ID" value="GJE63201.1"/>
    <property type="molecule type" value="Genomic_DNA"/>
</dbReference>
<comment type="caution">
    <text evidence="1">The sequence shown here is derived from an EMBL/GenBank/DDBJ whole genome shotgun (WGS) entry which is preliminary data.</text>
</comment>
<protein>
    <recommendedName>
        <fullName evidence="3">HNH endonuclease</fullName>
    </recommendedName>
</protein>
<accession>A0ABQ4U8U5</accession>
<evidence type="ECO:0000313" key="1">
    <source>
        <dbReference type="EMBL" id="GJE63201.1"/>
    </source>
</evidence>
<sequence length="150" mass="17642">MIYRCYREKYAKYPVYGALGVEVCAAWRTDFGRFLKDVGLPPSPLHSLDRIDVRGNYEPNNVRWATQAVQQRNRRNNIHVTFGDRTMVLKDWCTELRLPYETVKERYHAGWTPEAAVYYGRYMTTERLRDECAKAWAVCFPNGSGDCYLR</sequence>
<evidence type="ECO:0000313" key="2">
    <source>
        <dbReference type="Proteomes" id="UP001055039"/>
    </source>
</evidence>
<proteinExistence type="predicted"/>
<reference evidence="1" key="1">
    <citation type="journal article" date="2021" name="Front. Microbiol.">
        <title>Comprehensive Comparative Genomics and Phenotyping of Methylobacterium Species.</title>
        <authorList>
            <person name="Alessa O."/>
            <person name="Ogura Y."/>
            <person name="Fujitani Y."/>
            <person name="Takami H."/>
            <person name="Hayashi T."/>
            <person name="Sahin N."/>
            <person name="Tani A."/>
        </authorList>
    </citation>
    <scope>NUCLEOTIDE SEQUENCE</scope>
    <source>
        <strain evidence="1">NBRC 15686</strain>
    </source>
</reference>
<reference evidence="1" key="2">
    <citation type="submission" date="2021-08" db="EMBL/GenBank/DDBJ databases">
        <authorList>
            <person name="Tani A."/>
            <person name="Ola A."/>
            <person name="Ogura Y."/>
            <person name="Katsura K."/>
            <person name="Hayashi T."/>
        </authorList>
    </citation>
    <scope>NUCLEOTIDE SEQUENCE</scope>
    <source>
        <strain evidence="1">NBRC 15686</strain>
    </source>
</reference>
<name>A0ABQ4U8U5_9HYPH</name>